<feature type="transmembrane region" description="Helical" evidence="5">
    <location>
        <begin position="72"/>
        <end position="99"/>
    </location>
</feature>
<protein>
    <recommendedName>
        <fullName evidence="6">Sugar phosphate transporter domain-containing protein</fullName>
    </recommendedName>
</protein>
<feature type="transmembrane region" description="Helical" evidence="5">
    <location>
        <begin position="46"/>
        <end position="66"/>
    </location>
</feature>
<feature type="transmembrane region" description="Helical" evidence="5">
    <location>
        <begin position="129"/>
        <end position="153"/>
    </location>
</feature>
<dbReference type="OrthoDB" id="6418713at2759"/>
<dbReference type="PANTHER" id="PTHR11132">
    <property type="entry name" value="SOLUTE CARRIER FAMILY 35"/>
    <property type="match status" value="1"/>
</dbReference>
<feature type="transmembrane region" description="Helical" evidence="5">
    <location>
        <begin position="226"/>
        <end position="248"/>
    </location>
</feature>
<organism evidence="7 8">
    <name type="scientific">Gonium pectorale</name>
    <name type="common">Green alga</name>
    <dbReference type="NCBI Taxonomy" id="33097"/>
    <lineage>
        <taxon>Eukaryota</taxon>
        <taxon>Viridiplantae</taxon>
        <taxon>Chlorophyta</taxon>
        <taxon>core chlorophytes</taxon>
        <taxon>Chlorophyceae</taxon>
        <taxon>CS clade</taxon>
        <taxon>Chlamydomonadales</taxon>
        <taxon>Volvocaceae</taxon>
        <taxon>Gonium</taxon>
    </lineage>
</organism>
<evidence type="ECO:0000256" key="1">
    <source>
        <dbReference type="ARBA" id="ARBA00004141"/>
    </source>
</evidence>
<keyword evidence="3 5" id="KW-1133">Transmembrane helix</keyword>
<sequence length="285" mass="31205">MVNKYVLSMSGFPYPVALTCTHMLFCSVLAFLLVRLGFVEAVSITADTYLSCILPIGLLFAGTLWLGNAAYLYLSVSFIQMLKASMPMVVFIVGVFFATEKFTLKAALNMLIVGTGIAIASYGEIHFVVVGVMLQVGSIATESVRLTLVQILLQKRGIKMNPVSTLYHIAPCCFVFLFLPFIYIELPKMVNDPNLHINIPLLLLSAACAFALNMSVFLLIGKTSALTMNVAGVIKDWLLILLSVVLYGSPVTKLQLGGYGLAFAGVMYYNYQASLWGRASERETY</sequence>
<evidence type="ECO:0000256" key="3">
    <source>
        <dbReference type="ARBA" id="ARBA00022989"/>
    </source>
</evidence>
<keyword evidence="2 5" id="KW-0812">Transmembrane</keyword>
<dbReference type="GO" id="GO:0016020">
    <property type="term" value="C:membrane"/>
    <property type="evidence" value="ECO:0007669"/>
    <property type="project" value="UniProtKB-SubCell"/>
</dbReference>
<feature type="transmembrane region" description="Helical" evidence="5">
    <location>
        <begin position="165"/>
        <end position="184"/>
    </location>
</feature>
<feature type="transmembrane region" description="Helical" evidence="5">
    <location>
        <begin position="106"/>
        <end position="123"/>
    </location>
</feature>
<name>A0A150H257_GONPE</name>
<proteinExistence type="predicted"/>
<keyword evidence="4 5" id="KW-0472">Membrane</keyword>
<evidence type="ECO:0000313" key="8">
    <source>
        <dbReference type="Proteomes" id="UP000075714"/>
    </source>
</evidence>
<dbReference type="InterPro" id="IPR037185">
    <property type="entry name" value="EmrE-like"/>
</dbReference>
<dbReference type="InterPro" id="IPR004853">
    <property type="entry name" value="Sugar_P_trans_dom"/>
</dbReference>
<feature type="transmembrane region" description="Helical" evidence="5">
    <location>
        <begin position="196"/>
        <end position="219"/>
    </location>
</feature>
<evidence type="ECO:0000256" key="2">
    <source>
        <dbReference type="ARBA" id="ARBA00022692"/>
    </source>
</evidence>
<comment type="subcellular location">
    <subcellularLocation>
        <location evidence="1">Membrane</location>
        <topology evidence="1">Multi-pass membrane protein</topology>
    </subcellularLocation>
</comment>
<feature type="transmembrane region" description="Helical" evidence="5">
    <location>
        <begin position="12"/>
        <end position="34"/>
    </location>
</feature>
<dbReference type="Pfam" id="PF03151">
    <property type="entry name" value="TPT"/>
    <property type="match status" value="1"/>
</dbReference>
<evidence type="ECO:0000256" key="5">
    <source>
        <dbReference type="SAM" id="Phobius"/>
    </source>
</evidence>
<dbReference type="EMBL" id="LSYV01000003">
    <property type="protein sequence ID" value="KXZ55918.1"/>
    <property type="molecule type" value="Genomic_DNA"/>
</dbReference>
<comment type="caution">
    <text evidence="7">The sequence shown here is derived from an EMBL/GenBank/DDBJ whole genome shotgun (WGS) entry which is preliminary data.</text>
</comment>
<dbReference type="Proteomes" id="UP000075714">
    <property type="component" value="Unassembled WGS sequence"/>
</dbReference>
<dbReference type="InterPro" id="IPR050186">
    <property type="entry name" value="TPT_transporter"/>
</dbReference>
<feature type="domain" description="Sugar phosphate transporter" evidence="6">
    <location>
        <begin position="2"/>
        <end position="270"/>
    </location>
</feature>
<evidence type="ECO:0000259" key="6">
    <source>
        <dbReference type="Pfam" id="PF03151"/>
    </source>
</evidence>
<reference evidence="8" key="1">
    <citation type="journal article" date="2016" name="Nat. Commun.">
        <title>The Gonium pectorale genome demonstrates co-option of cell cycle regulation during the evolution of multicellularity.</title>
        <authorList>
            <person name="Hanschen E.R."/>
            <person name="Marriage T.N."/>
            <person name="Ferris P.J."/>
            <person name="Hamaji T."/>
            <person name="Toyoda A."/>
            <person name="Fujiyama A."/>
            <person name="Neme R."/>
            <person name="Noguchi H."/>
            <person name="Minakuchi Y."/>
            <person name="Suzuki M."/>
            <person name="Kawai-Toyooka H."/>
            <person name="Smith D.R."/>
            <person name="Sparks H."/>
            <person name="Anderson J."/>
            <person name="Bakaric R."/>
            <person name="Luria V."/>
            <person name="Karger A."/>
            <person name="Kirschner M.W."/>
            <person name="Durand P.M."/>
            <person name="Michod R.E."/>
            <person name="Nozaki H."/>
            <person name="Olson B.J."/>
        </authorList>
    </citation>
    <scope>NUCLEOTIDE SEQUENCE [LARGE SCALE GENOMIC DNA]</scope>
    <source>
        <strain evidence="8">NIES-2863</strain>
    </source>
</reference>
<accession>A0A150H257</accession>
<evidence type="ECO:0000313" key="7">
    <source>
        <dbReference type="EMBL" id="KXZ55918.1"/>
    </source>
</evidence>
<dbReference type="SUPFAM" id="SSF103481">
    <property type="entry name" value="Multidrug resistance efflux transporter EmrE"/>
    <property type="match status" value="1"/>
</dbReference>
<gene>
    <name evidence="7" type="ORF">GPECTOR_2g1469</name>
</gene>
<evidence type="ECO:0000256" key="4">
    <source>
        <dbReference type="ARBA" id="ARBA00023136"/>
    </source>
</evidence>
<keyword evidence="8" id="KW-1185">Reference proteome</keyword>
<dbReference type="AlphaFoldDB" id="A0A150H257"/>